<evidence type="ECO:0000256" key="4">
    <source>
        <dbReference type="ARBA" id="ARBA00022679"/>
    </source>
</evidence>
<dbReference type="InterPro" id="IPR026024">
    <property type="entry name" value="Chemotaxis_MeTrfase_CheR"/>
</dbReference>
<dbReference type="InterPro" id="IPR029063">
    <property type="entry name" value="SAM-dependent_MTases_sf"/>
</dbReference>
<reference evidence="8" key="1">
    <citation type="journal article" date="2019" name="Int. J. Syst. Evol. Microbiol.">
        <title>The Global Catalogue of Microorganisms (GCM) 10K type strain sequencing project: providing services to taxonomists for standard genome sequencing and annotation.</title>
        <authorList>
            <consortium name="The Broad Institute Genomics Platform"/>
            <consortium name="The Broad Institute Genome Sequencing Center for Infectious Disease"/>
            <person name="Wu L."/>
            <person name="Ma J."/>
        </authorList>
    </citation>
    <scope>NUCLEOTIDE SEQUENCE [LARGE SCALE GENOMIC DNA]</scope>
    <source>
        <strain evidence="8">CCUG 58938</strain>
    </source>
</reference>
<comment type="catalytic activity">
    <reaction evidence="1">
        <text>L-glutamyl-[protein] + S-adenosyl-L-methionine = [protein]-L-glutamate 5-O-methyl ester + S-adenosyl-L-homocysteine</text>
        <dbReference type="Rhea" id="RHEA:24452"/>
        <dbReference type="Rhea" id="RHEA-COMP:10208"/>
        <dbReference type="Rhea" id="RHEA-COMP:10311"/>
        <dbReference type="ChEBI" id="CHEBI:29973"/>
        <dbReference type="ChEBI" id="CHEBI:57856"/>
        <dbReference type="ChEBI" id="CHEBI:59789"/>
        <dbReference type="ChEBI" id="CHEBI:82795"/>
        <dbReference type="EC" id="2.1.1.80"/>
    </reaction>
</comment>
<evidence type="ECO:0000256" key="2">
    <source>
        <dbReference type="ARBA" id="ARBA00012534"/>
    </source>
</evidence>
<dbReference type="PRINTS" id="PR00996">
    <property type="entry name" value="CHERMTFRASE"/>
</dbReference>
<dbReference type="PROSITE" id="PS50123">
    <property type="entry name" value="CHER"/>
    <property type="match status" value="1"/>
</dbReference>
<evidence type="ECO:0000313" key="7">
    <source>
        <dbReference type="EMBL" id="MFD1002060.1"/>
    </source>
</evidence>
<organism evidence="7 8">
    <name type="scientific">Ohtaekwangia kribbensis</name>
    <dbReference type="NCBI Taxonomy" id="688913"/>
    <lineage>
        <taxon>Bacteria</taxon>
        <taxon>Pseudomonadati</taxon>
        <taxon>Bacteroidota</taxon>
        <taxon>Cytophagia</taxon>
        <taxon>Cytophagales</taxon>
        <taxon>Fulvivirgaceae</taxon>
        <taxon>Ohtaekwangia</taxon>
    </lineage>
</organism>
<protein>
    <recommendedName>
        <fullName evidence="2">protein-glutamate O-methyltransferase</fullName>
        <ecNumber evidence="2">2.1.1.80</ecNumber>
    </recommendedName>
</protein>
<evidence type="ECO:0000256" key="5">
    <source>
        <dbReference type="ARBA" id="ARBA00022691"/>
    </source>
</evidence>
<dbReference type="SMART" id="SM00138">
    <property type="entry name" value="MeTrc"/>
    <property type="match status" value="1"/>
</dbReference>
<dbReference type="InterPro" id="IPR022641">
    <property type="entry name" value="CheR_N"/>
</dbReference>
<sequence>MNNVEPATILQMDKESFVRLSTYITDVYGIKLPPVKKAMLESRLGKKVKQLGMNSYKEFLDYIFSDQGKKKELLNVVDLVTTNKTDFLREPLHFQFLSDVLLPGYVRKAGLKSIKIWSAACSTGEEPYSLVMALEEFKRRNIGFDYTLTASDISIRAIQTAHRGIYALDRIETIPVEWKRTYFLKSKDNTRKLVRVKPAFRSKISYKRINLVSDAYGVAHESMDIIFCRNVLIYFDKTTQEQVIRRLTACLKPGGILLLGHSESTMGMDVSLKQIKPTIYQRPYASA</sequence>
<dbReference type="Pfam" id="PF01739">
    <property type="entry name" value="CheR"/>
    <property type="match status" value="1"/>
</dbReference>
<comment type="caution">
    <text evidence="7">The sequence shown here is derived from an EMBL/GenBank/DDBJ whole genome shotgun (WGS) entry which is preliminary data.</text>
</comment>
<dbReference type="Proteomes" id="UP001597112">
    <property type="component" value="Unassembled WGS sequence"/>
</dbReference>
<dbReference type="CDD" id="cd02440">
    <property type="entry name" value="AdoMet_MTases"/>
    <property type="match status" value="1"/>
</dbReference>
<keyword evidence="3 7" id="KW-0489">Methyltransferase</keyword>
<dbReference type="Gene3D" id="1.10.155.10">
    <property type="entry name" value="Chemotaxis receptor methyltransferase CheR, N-terminal domain"/>
    <property type="match status" value="1"/>
</dbReference>
<dbReference type="PANTHER" id="PTHR24422:SF26">
    <property type="entry name" value="CHEMOTAXIS PROTEIN METHYLTRANSFERASE"/>
    <property type="match status" value="1"/>
</dbReference>
<accession>A0ABW3K9D8</accession>
<dbReference type="EC" id="2.1.1.80" evidence="2"/>
<evidence type="ECO:0000313" key="8">
    <source>
        <dbReference type="Proteomes" id="UP001597112"/>
    </source>
</evidence>
<dbReference type="RefSeq" id="WP_377582804.1">
    <property type="nucleotide sequence ID" value="NZ_JBHTKA010000008.1"/>
</dbReference>
<keyword evidence="4" id="KW-0808">Transferase</keyword>
<dbReference type="SUPFAM" id="SSF47757">
    <property type="entry name" value="Chemotaxis receptor methyltransferase CheR, N-terminal domain"/>
    <property type="match status" value="1"/>
</dbReference>
<feature type="domain" description="CheR-type methyltransferase" evidence="6">
    <location>
        <begin position="5"/>
        <end position="285"/>
    </location>
</feature>
<gene>
    <name evidence="7" type="ORF">ACFQ21_22230</name>
</gene>
<dbReference type="Gene3D" id="3.40.50.150">
    <property type="entry name" value="Vaccinia Virus protein VP39"/>
    <property type="match status" value="1"/>
</dbReference>
<evidence type="ECO:0000259" key="6">
    <source>
        <dbReference type="PROSITE" id="PS50123"/>
    </source>
</evidence>
<dbReference type="Pfam" id="PF03705">
    <property type="entry name" value="CheR_N"/>
    <property type="match status" value="1"/>
</dbReference>
<dbReference type="GO" id="GO:0032259">
    <property type="term" value="P:methylation"/>
    <property type="evidence" value="ECO:0007669"/>
    <property type="project" value="UniProtKB-KW"/>
</dbReference>
<dbReference type="EMBL" id="JBHTKA010000008">
    <property type="protein sequence ID" value="MFD1002060.1"/>
    <property type="molecule type" value="Genomic_DNA"/>
</dbReference>
<name>A0ABW3K9D8_9BACT</name>
<dbReference type="InterPro" id="IPR036804">
    <property type="entry name" value="CheR_N_sf"/>
</dbReference>
<dbReference type="SUPFAM" id="SSF53335">
    <property type="entry name" value="S-adenosyl-L-methionine-dependent methyltransferases"/>
    <property type="match status" value="1"/>
</dbReference>
<dbReference type="GO" id="GO:0008168">
    <property type="term" value="F:methyltransferase activity"/>
    <property type="evidence" value="ECO:0007669"/>
    <property type="project" value="UniProtKB-KW"/>
</dbReference>
<dbReference type="InterPro" id="IPR000780">
    <property type="entry name" value="CheR_MeTrfase"/>
</dbReference>
<dbReference type="PIRSF" id="PIRSF000410">
    <property type="entry name" value="CheR"/>
    <property type="match status" value="1"/>
</dbReference>
<dbReference type="InterPro" id="IPR050903">
    <property type="entry name" value="Bact_Chemotaxis_MeTrfase"/>
</dbReference>
<keyword evidence="8" id="KW-1185">Reference proteome</keyword>
<evidence type="ECO:0000256" key="1">
    <source>
        <dbReference type="ARBA" id="ARBA00001541"/>
    </source>
</evidence>
<evidence type="ECO:0000256" key="3">
    <source>
        <dbReference type="ARBA" id="ARBA00022603"/>
    </source>
</evidence>
<keyword evidence="5" id="KW-0949">S-adenosyl-L-methionine</keyword>
<dbReference type="PANTHER" id="PTHR24422">
    <property type="entry name" value="CHEMOTAXIS PROTEIN METHYLTRANSFERASE"/>
    <property type="match status" value="1"/>
</dbReference>
<proteinExistence type="predicted"/>
<dbReference type="InterPro" id="IPR022642">
    <property type="entry name" value="CheR_C"/>
</dbReference>